<proteinExistence type="predicted"/>
<dbReference type="RefSeq" id="WP_143140202.1">
    <property type="nucleotide sequence ID" value="NZ_FOMX01000002.1"/>
</dbReference>
<evidence type="ECO:0000313" key="1">
    <source>
        <dbReference type="EMBL" id="SFD59156.1"/>
    </source>
</evidence>
<protein>
    <submittedName>
        <fullName evidence="1">Uncharacterized protein</fullName>
    </submittedName>
</protein>
<sequence>MSLLRPVLLFTFAVPGVACTEPEPEATPAELYRAAVEDASDPEADEVADDLVALTVDNPDLMFDAEDRVLMVTWTSYNGYDGKEGTAMPLAVEVWVTPVPSLKDFCTATGLQGADLTARLERLMGLPPDNGKDRLVTMWVPLDGMFRPSPDPEIDDSVAQLDFRPDVEPEHKMWIEDLRAASYGDDPGYPWTQLGYTYDWDADADSEVGLSEFVIRPGTEIVVDGVVHQDDYCK</sequence>
<reference evidence="2" key="1">
    <citation type="submission" date="2016-10" db="EMBL/GenBank/DDBJ databases">
        <authorList>
            <person name="Varghese N."/>
            <person name="Submissions S."/>
        </authorList>
    </citation>
    <scope>NUCLEOTIDE SEQUENCE [LARGE SCALE GENOMIC DNA]</scope>
    <source>
        <strain evidence="2">ATCC 25963</strain>
    </source>
</reference>
<keyword evidence="2" id="KW-1185">Reference proteome</keyword>
<accession>A0A1I1TKI3</accession>
<dbReference type="AlphaFoldDB" id="A0A1I1TKI3"/>
<dbReference type="Proteomes" id="UP000199400">
    <property type="component" value="Unassembled WGS sequence"/>
</dbReference>
<dbReference type="EMBL" id="FOMX01000002">
    <property type="protein sequence ID" value="SFD59156.1"/>
    <property type="molecule type" value="Genomic_DNA"/>
</dbReference>
<name>A0A1I1TKI3_9BACT</name>
<organism evidence="1 2">
    <name type="scientific">Nannocystis exedens</name>
    <dbReference type="NCBI Taxonomy" id="54"/>
    <lineage>
        <taxon>Bacteria</taxon>
        <taxon>Pseudomonadati</taxon>
        <taxon>Myxococcota</taxon>
        <taxon>Polyangia</taxon>
        <taxon>Nannocystales</taxon>
        <taxon>Nannocystaceae</taxon>
        <taxon>Nannocystis</taxon>
    </lineage>
</organism>
<dbReference type="STRING" id="54.SAMN02745121_00775"/>
<gene>
    <name evidence="1" type="ORF">SAMN02745121_00775</name>
</gene>
<dbReference type="OrthoDB" id="747120at2"/>
<evidence type="ECO:0000313" key="2">
    <source>
        <dbReference type="Proteomes" id="UP000199400"/>
    </source>
</evidence>